<evidence type="ECO:0000313" key="2">
    <source>
        <dbReference type="Proteomes" id="UP000263642"/>
    </source>
</evidence>
<dbReference type="Proteomes" id="UP000263642">
    <property type="component" value="Unassembled WGS sequence"/>
</dbReference>
<sequence length="101" mass="11339">MPQSLQPQKMYQVRDAFEIKNEYPTAHAPGLVVVLDQRLHTEPLHLNGKQVQITTPEGHSFKLIISEAKDHLKATSIFFKDVNLAEISVGSQLSFEDPSVN</sequence>
<reference evidence="1 2" key="1">
    <citation type="journal article" date="2018" name="Nat. Biotechnol.">
        <title>A standardized bacterial taxonomy based on genome phylogeny substantially revises the tree of life.</title>
        <authorList>
            <person name="Parks D.H."/>
            <person name="Chuvochina M."/>
            <person name="Waite D.W."/>
            <person name="Rinke C."/>
            <person name="Skarshewski A."/>
            <person name="Chaumeil P.A."/>
            <person name="Hugenholtz P."/>
        </authorList>
    </citation>
    <scope>NUCLEOTIDE SEQUENCE [LARGE SCALE GENOMIC DNA]</scope>
    <source>
        <strain evidence="1">UBA9375</strain>
    </source>
</reference>
<evidence type="ECO:0000313" key="1">
    <source>
        <dbReference type="EMBL" id="HCO24636.1"/>
    </source>
</evidence>
<dbReference type="EMBL" id="DQAY01000104">
    <property type="protein sequence ID" value="HCO24636.1"/>
    <property type="molecule type" value="Genomic_DNA"/>
</dbReference>
<proteinExistence type="predicted"/>
<dbReference type="AlphaFoldDB" id="A0A3D3R7S5"/>
<organism evidence="1 2">
    <name type="scientific">Gimesia maris</name>
    <dbReference type="NCBI Taxonomy" id="122"/>
    <lineage>
        <taxon>Bacteria</taxon>
        <taxon>Pseudomonadati</taxon>
        <taxon>Planctomycetota</taxon>
        <taxon>Planctomycetia</taxon>
        <taxon>Planctomycetales</taxon>
        <taxon>Planctomycetaceae</taxon>
        <taxon>Gimesia</taxon>
    </lineage>
</organism>
<accession>A0A3D3R7S5</accession>
<protein>
    <submittedName>
        <fullName evidence="1">Uncharacterized protein</fullName>
    </submittedName>
</protein>
<name>A0A3D3R7S5_9PLAN</name>
<comment type="caution">
    <text evidence="1">The sequence shown here is derived from an EMBL/GenBank/DDBJ whole genome shotgun (WGS) entry which is preliminary data.</text>
</comment>
<gene>
    <name evidence="1" type="ORF">DIT97_17000</name>
</gene>